<evidence type="ECO:0000313" key="2">
    <source>
        <dbReference type="Proteomes" id="UP001241926"/>
    </source>
</evidence>
<evidence type="ECO:0000313" key="1">
    <source>
        <dbReference type="EMBL" id="MDL2079084.1"/>
    </source>
</evidence>
<evidence type="ECO:0008006" key="3">
    <source>
        <dbReference type="Google" id="ProtNLM"/>
    </source>
</evidence>
<proteinExistence type="predicted"/>
<keyword evidence="2" id="KW-1185">Reference proteome</keyword>
<dbReference type="EMBL" id="JASJUS010000020">
    <property type="protein sequence ID" value="MDL2079084.1"/>
    <property type="molecule type" value="Genomic_DNA"/>
</dbReference>
<dbReference type="RefSeq" id="WP_285434415.1">
    <property type="nucleotide sequence ID" value="NZ_JASJUS010000020.1"/>
</dbReference>
<gene>
    <name evidence="1" type="ORF">QNN03_21850</name>
</gene>
<dbReference type="Proteomes" id="UP001241926">
    <property type="component" value="Unassembled WGS sequence"/>
</dbReference>
<reference evidence="1 2" key="1">
    <citation type="submission" date="2023-05" db="EMBL/GenBank/DDBJ databases">
        <title>Streptomyces fuscus sp. nov., a brown-black pigment producing actinomyces isolated from dry sand of Sea duck farm.</title>
        <authorList>
            <person name="Xie J."/>
            <person name="Shen N."/>
        </authorList>
    </citation>
    <scope>NUCLEOTIDE SEQUENCE [LARGE SCALE GENOMIC DNA]</scope>
    <source>
        <strain evidence="1 2">GXMU-J15</strain>
    </source>
</reference>
<accession>A0ABT7J2J0</accession>
<protein>
    <recommendedName>
        <fullName evidence="3">SUKH-4 immunity protein of toxin-antitoxin system</fullName>
    </recommendedName>
</protein>
<comment type="caution">
    <text evidence="1">The sequence shown here is derived from an EMBL/GenBank/DDBJ whole genome shotgun (WGS) entry which is preliminary data.</text>
</comment>
<organism evidence="1 2">
    <name type="scientific">Streptomyces fuscus</name>
    <dbReference type="NCBI Taxonomy" id="3048495"/>
    <lineage>
        <taxon>Bacteria</taxon>
        <taxon>Bacillati</taxon>
        <taxon>Actinomycetota</taxon>
        <taxon>Actinomycetes</taxon>
        <taxon>Kitasatosporales</taxon>
        <taxon>Streptomycetaceae</taxon>
        <taxon>Streptomyces</taxon>
    </lineage>
</organism>
<name>A0ABT7J2J0_9ACTN</name>
<sequence length="237" mass="25740">MAVAPPEPAGTDAAAFVAALHRLKVWSGLGYRHLERREAQAGHNPPYSTAPLSSAGTDCPADQVRALLLAYDDPQHLERPADFDLDTSRECFARLVSALEKRFGPSHSALAQDASFYGVIDVPANATGLGRPLHVVMSNFGSYFVTVDVVNGEGVPHGEASRTEEFVTWFDGVCAAAGCTLVPDELLREPYDGPSFLEAHRDEELVAALVAAGEVTEDEDDEELGKAYWHDRYFAYM</sequence>